<feature type="region of interest" description="Disordered" evidence="2">
    <location>
        <begin position="489"/>
        <end position="524"/>
    </location>
</feature>
<feature type="compositionally biased region" description="Basic and acidic residues" evidence="2">
    <location>
        <begin position="191"/>
        <end position="202"/>
    </location>
</feature>
<feature type="region of interest" description="Disordered" evidence="2">
    <location>
        <begin position="770"/>
        <end position="789"/>
    </location>
</feature>
<evidence type="ECO:0000313" key="4">
    <source>
        <dbReference type="Proteomes" id="UP000688137"/>
    </source>
</evidence>
<evidence type="ECO:0000256" key="2">
    <source>
        <dbReference type="SAM" id="MobiDB-lite"/>
    </source>
</evidence>
<feature type="region of interest" description="Disordered" evidence="2">
    <location>
        <begin position="78"/>
        <end position="112"/>
    </location>
</feature>
<feature type="region of interest" description="Disordered" evidence="2">
    <location>
        <begin position="296"/>
        <end position="319"/>
    </location>
</feature>
<keyword evidence="1" id="KW-0175">Coiled coil</keyword>
<dbReference type="EMBL" id="CAJJDM010000011">
    <property type="protein sequence ID" value="CAD8050194.1"/>
    <property type="molecule type" value="Genomic_DNA"/>
</dbReference>
<comment type="caution">
    <text evidence="3">The sequence shown here is derived from an EMBL/GenBank/DDBJ whole genome shotgun (WGS) entry which is preliminary data.</text>
</comment>
<accession>A0A8S1KH63</accession>
<name>A0A8S1KH63_PARPR</name>
<dbReference type="Proteomes" id="UP000688137">
    <property type="component" value="Unassembled WGS sequence"/>
</dbReference>
<proteinExistence type="predicted"/>
<feature type="compositionally biased region" description="Low complexity" evidence="2">
    <location>
        <begin position="156"/>
        <end position="172"/>
    </location>
</feature>
<gene>
    <name evidence="3" type="ORF">PPRIM_AZ9-3.1.T0140368</name>
</gene>
<sequence>MYNNQTVQLVGRLSPKTKINLEQQNLHKLSNKMLAKHINHDIALVPMLDDIIPFSEILNQRKMLQSVQPIQYYEEQRPSRTIFTTQPKSQTHKSSRSIKSNSTHRDQKSRMSNQKYELMSCCSCSCCGCSRKSSTRLKKSPTPTPKVRRNYQENPSTNKSNKSIKQSSIASSESKKVRKQKILNSSQQTKQKCEYHHYEHRQSHLTTHQSNRKPRPSSAAIINPETARKQKLKEYQEKQKLLQNLYSAKQLQPQPREQSLSKVAWRADISRIEEGKLRKSRIEKIVQVQKEILNKSLSRHRSASKQESKKIVPPPDPQKLKLLDQRKKLMEKKDQKIIHDKKEAQRLKQVLNQLKKQKQEEKELKNKKTEQLSKLEKYQKENRLQCKKKRFEPTKILCSKTLSIIIYLIKFKNMYNNLTVQLVGRLSPKTKINLEQQNQHKLSNKMLAKHINPEIALVPMLDDIIPFSEILNQRKMQQSIQPIQYYEDQRPSRTILTTQPRSQTNKSSRSIKSNSTHRDQKSRISNQKYELISCCSCSCCGCSRKSSTRLKKTPTPTPKVRRNYQENPSTNKSNKSIKQSSIVSSESKKSRKQKILNSSQQIKQKCEYHHYEHRQSHLTTHQSNRKPRPSSAAIINPETARKQKLKEYQEKQKLLQNLYSAKQLQPQPREQSLSKVAWRADISRIEEGKLRKSRIEKIVQVQKEILNKSLSRHRSASKQESKKIVPPPDPQKLKLLDQRKKLMEKKDQKIIHDKKEAQRLKQVLNQLKKQKQEEKELKNKKTEQLSKLEKYQKENRLQCKKKRFEPTEQQIEQAFQIVSSNKIDNEQSIK</sequence>
<feature type="region of interest" description="Disordered" evidence="2">
    <location>
        <begin position="709"/>
        <end position="732"/>
    </location>
</feature>
<feature type="compositionally biased region" description="Polar residues" evidence="2">
    <location>
        <begin position="79"/>
        <end position="89"/>
    </location>
</feature>
<dbReference type="AlphaFoldDB" id="A0A8S1KH63"/>
<evidence type="ECO:0000313" key="3">
    <source>
        <dbReference type="EMBL" id="CAD8050194.1"/>
    </source>
</evidence>
<evidence type="ECO:0000256" key="1">
    <source>
        <dbReference type="SAM" id="Coils"/>
    </source>
</evidence>
<feature type="compositionally biased region" description="Low complexity" evidence="2">
    <location>
        <begin position="569"/>
        <end position="585"/>
    </location>
</feature>
<protein>
    <submittedName>
        <fullName evidence="3">Uncharacterized protein</fullName>
    </submittedName>
</protein>
<organism evidence="3 4">
    <name type="scientific">Paramecium primaurelia</name>
    <dbReference type="NCBI Taxonomy" id="5886"/>
    <lineage>
        <taxon>Eukaryota</taxon>
        <taxon>Sar</taxon>
        <taxon>Alveolata</taxon>
        <taxon>Ciliophora</taxon>
        <taxon>Intramacronucleata</taxon>
        <taxon>Oligohymenophorea</taxon>
        <taxon>Peniculida</taxon>
        <taxon>Parameciidae</taxon>
        <taxon>Paramecium</taxon>
    </lineage>
</organism>
<feature type="compositionally biased region" description="Polar residues" evidence="2">
    <location>
        <begin position="492"/>
        <end position="514"/>
    </location>
</feature>
<reference evidence="3" key="1">
    <citation type="submission" date="2021-01" db="EMBL/GenBank/DDBJ databases">
        <authorList>
            <consortium name="Genoscope - CEA"/>
            <person name="William W."/>
        </authorList>
    </citation>
    <scope>NUCLEOTIDE SEQUENCE</scope>
</reference>
<keyword evidence="4" id="KW-1185">Reference proteome</keyword>
<feature type="region of interest" description="Disordered" evidence="2">
    <location>
        <begin position="544"/>
        <end position="637"/>
    </location>
</feature>
<feature type="region of interest" description="Disordered" evidence="2">
    <location>
        <begin position="129"/>
        <end position="224"/>
    </location>
</feature>
<feature type="compositionally biased region" description="Basic and acidic residues" evidence="2">
    <location>
        <begin position="604"/>
        <end position="615"/>
    </location>
</feature>
<feature type="coiled-coil region" evidence="1">
    <location>
        <begin position="337"/>
        <end position="381"/>
    </location>
</feature>